<comment type="caution">
    <text evidence="8">The sequence shown here is derived from an EMBL/GenBank/DDBJ whole genome shotgun (WGS) entry which is preliminary data.</text>
</comment>
<evidence type="ECO:0000259" key="7">
    <source>
        <dbReference type="Pfam" id="PF01494"/>
    </source>
</evidence>
<keyword evidence="5" id="KW-0503">Monooxygenase</keyword>
<dbReference type="Proteomes" id="UP000185904">
    <property type="component" value="Unassembled WGS sequence"/>
</dbReference>
<dbReference type="AlphaFoldDB" id="A0A178CWP4"/>
<dbReference type="Pfam" id="PF01494">
    <property type="entry name" value="FAD_binding_3"/>
    <property type="match status" value="1"/>
</dbReference>
<keyword evidence="2" id="KW-0285">Flavoprotein</keyword>
<comment type="similarity">
    <text evidence="1">Belongs to the paxM FAD-dependent monooxygenase family.</text>
</comment>
<evidence type="ECO:0000256" key="6">
    <source>
        <dbReference type="SAM" id="MobiDB-lite"/>
    </source>
</evidence>
<dbReference type="GeneID" id="34590552"/>
<dbReference type="PANTHER" id="PTHR13789:SF316">
    <property type="entry name" value="FAD-BINDING DOMAIN-CONTAINING PROTEIN"/>
    <property type="match status" value="1"/>
</dbReference>
<keyword evidence="3" id="KW-0274">FAD</keyword>
<dbReference type="GO" id="GO:0071949">
    <property type="term" value="F:FAD binding"/>
    <property type="evidence" value="ECO:0007669"/>
    <property type="project" value="InterPro"/>
</dbReference>
<dbReference type="InterPro" id="IPR002938">
    <property type="entry name" value="FAD-bd"/>
</dbReference>
<accession>A0A178CWP4</accession>
<dbReference type="OrthoDB" id="16820at2759"/>
<evidence type="ECO:0000256" key="1">
    <source>
        <dbReference type="ARBA" id="ARBA00007992"/>
    </source>
</evidence>
<organism evidence="8 9">
    <name type="scientific">Fonsecaea nubica</name>
    <dbReference type="NCBI Taxonomy" id="856822"/>
    <lineage>
        <taxon>Eukaryota</taxon>
        <taxon>Fungi</taxon>
        <taxon>Dikarya</taxon>
        <taxon>Ascomycota</taxon>
        <taxon>Pezizomycotina</taxon>
        <taxon>Eurotiomycetes</taxon>
        <taxon>Chaetothyriomycetidae</taxon>
        <taxon>Chaetothyriales</taxon>
        <taxon>Herpotrichiellaceae</taxon>
        <taxon>Fonsecaea</taxon>
    </lineage>
</organism>
<evidence type="ECO:0000256" key="3">
    <source>
        <dbReference type="ARBA" id="ARBA00022827"/>
    </source>
</evidence>
<dbReference type="InterPro" id="IPR050493">
    <property type="entry name" value="FAD-dep_Monooxygenase_BioMet"/>
</dbReference>
<evidence type="ECO:0000313" key="8">
    <source>
        <dbReference type="EMBL" id="OAL33632.1"/>
    </source>
</evidence>
<dbReference type="Gene3D" id="3.50.50.60">
    <property type="entry name" value="FAD/NAD(P)-binding domain"/>
    <property type="match status" value="1"/>
</dbReference>
<keyword evidence="9" id="KW-1185">Reference proteome</keyword>
<feature type="region of interest" description="Disordered" evidence="6">
    <location>
        <begin position="1"/>
        <end position="23"/>
    </location>
</feature>
<dbReference type="InterPro" id="IPR036188">
    <property type="entry name" value="FAD/NAD-bd_sf"/>
</dbReference>
<dbReference type="RefSeq" id="XP_022498644.1">
    <property type="nucleotide sequence ID" value="XM_022645426.1"/>
</dbReference>
<dbReference type="GO" id="GO:0004497">
    <property type="term" value="F:monooxygenase activity"/>
    <property type="evidence" value="ECO:0007669"/>
    <property type="project" value="UniProtKB-KW"/>
</dbReference>
<name>A0A178CWP4_9EURO</name>
<evidence type="ECO:0000256" key="5">
    <source>
        <dbReference type="ARBA" id="ARBA00023033"/>
    </source>
</evidence>
<evidence type="ECO:0000256" key="4">
    <source>
        <dbReference type="ARBA" id="ARBA00023002"/>
    </source>
</evidence>
<feature type="domain" description="FAD-binding" evidence="7">
    <location>
        <begin position="24"/>
        <end position="360"/>
    </location>
</feature>
<protein>
    <recommendedName>
        <fullName evidence="7">FAD-binding domain-containing protein</fullName>
    </recommendedName>
</protein>
<dbReference type="PRINTS" id="PR00420">
    <property type="entry name" value="RNGMNOXGNASE"/>
</dbReference>
<feature type="compositionally biased region" description="Polar residues" evidence="6">
    <location>
        <begin position="1"/>
        <end position="14"/>
    </location>
</feature>
<proteinExistence type="inferred from homology"/>
<gene>
    <name evidence="8" type="ORF">AYO20_07139</name>
</gene>
<sequence>MQAVSNEEQETMTTSPSSPSPSSSIAVIGAGLTGLSITLSLLHHHLSDPSNITVYDFRHADTPDPANSSGVVLTPNGLRVLDSLGVLARISSRCWLSEYRTYKNERDETTRKTLITNEALYGYKNHRLWRRILVETMLGMVRERGVRVCWGARFEGVMNEDEGGVSFKVDGRVESVGMLIGADGIHSSVRKYVNPDDPGPEYTGIAGVLSHIPWNSVEWPYENYERACTIQGKPGALVLMPEDREGSIVMVAMQVKMEDRSREEWEALAQDKEFLRDFYANTRDKWESSTAKGIIDAVCRHVDTTFLWPFMRMAPLKKWYSEKAGRVLIMGDAAHALPPSSGQGVNQALEDVYALTRLLLLLKSRPRLELKTVLAFWQSLRQARVDAVFDWATNKTNVQRLPLADRETLVREGRVVDASSVDNFDDMRWLYQPDTDNIIDTWVVQQG</sequence>
<keyword evidence="4" id="KW-0560">Oxidoreductase</keyword>
<reference evidence="8 9" key="1">
    <citation type="submission" date="2016-03" db="EMBL/GenBank/DDBJ databases">
        <title>The draft genome sequence of Fonsecaea nubica causative agent of cutaneous subcutaneous infection in human host.</title>
        <authorList>
            <person name="Costa F."/>
            <person name="Sybren D.H."/>
            <person name="Raittz R.T."/>
            <person name="Weiss V.A."/>
            <person name="Leao A.C."/>
            <person name="Gomes R."/>
            <person name="De Souza E.M."/>
            <person name="Pedrosa F.O."/>
            <person name="Steffens M.B."/>
            <person name="Bombassaro A."/>
            <person name="Tadra-Sfeir M.Z."/>
            <person name="Moreno L.F."/>
            <person name="Najafzadeh M.J."/>
            <person name="Felipe M.S."/>
            <person name="Teixeira M."/>
            <person name="Sun J."/>
            <person name="Xi L."/>
            <person name="Castro M.A."/>
            <person name="Vicente V.A."/>
        </authorList>
    </citation>
    <scope>NUCLEOTIDE SEQUENCE [LARGE SCALE GENOMIC DNA]</scope>
    <source>
        <strain evidence="8 9">CBS 269.64</strain>
    </source>
</reference>
<dbReference type="SUPFAM" id="SSF51905">
    <property type="entry name" value="FAD/NAD(P)-binding domain"/>
    <property type="match status" value="1"/>
</dbReference>
<dbReference type="PANTHER" id="PTHR13789">
    <property type="entry name" value="MONOOXYGENASE"/>
    <property type="match status" value="1"/>
</dbReference>
<dbReference type="EMBL" id="LVCJ01000048">
    <property type="protein sequence ID" value="OAL33632.1"/>
    <property type="molecule type" value="Genomic_DNA"/>
</dbReference>
<evidence type="ECO:0000313" key="9">
    <source>
        <dbReference type="Proteomes" id="UP000185904"/>
    </source>
</evidence>
<evidence type="ECO:0000256" key="2">
    <source>
        <dbReference type="ARBA" id="ARBA00022630"/>
    </source>
</evidence>